<reference evidence="7 8" key="1">
    <citation type="submission" date="2018-08" db="EMBL/GenBank/DDBJ databases">
        <title>A genome reference for cultivated species of the human gut microbiota.</title>
        <authorList>
            <person name="Zou Y."/>
            <person name="Xue W."/>
            <person name="Luo G."/>
        </authorList>
    </citation>
    <scope>NUCLEOTIDE SEQUENCE [LARGE SCALE GENOMIC DNA]</scope>
    <source>
        <strain evidence="6 7">AF37-4</strain>
        <strain evidence="5 10">AM42-30</strain>
        <strain evidence="4 8">AM43-2</strain>
        <strain evidence="3 9">AM44-11BH</strain>
    </source>
</reference>
<dbReference type="GO" id="GO:0046872">
    <property type="term" value="F:metal ion binding"/>
    <property type="evidence" value="ECO:0007669"/>
    <property type="project" value="UniProtKB-KW"/>
</dbReference>
<proteinExistence type="predicted"/>
<keyword evidence="1" id="KW-0479">Metal-binding</keyword>
<protein>
    <submittedName>
        <fullName evidence="5">Cupin domain-containing protein</fullName>
    </submittedName>
</protein>
<evidence type="ECO:0000313" key="3">
    <source>
        <dbReference type="EMBL" id="RHA19631.1"/>
    </source>
</evidence>
<dbReference type="InterPro" id="IPR051610">
    <property type="entry name" value="GPI/OXD"/>
</dbReference>
<dbReference type="Gene3D" id="2.60.120.10">
    <property type="entry name" value="Jelly Rolls"/>
    <property type="match status" value="1"/>
</dbReference>
<dbReference type="InterPro" id="IPR014710">
    <property type="entry name" value="RmlC-like_jellyroll"/>
</dbReference>
<dbReference type="GeneID" id="66467433"/>
<dbReference type="AlphaFoldDB" id="A0A413T180"/>
<dbReference type="EMBL" id="QROT01000006">
    <property type="protein sequence ID" value="RHL44698.1"/>
    <property type="molecule type" value="Genomic_DNA"/>
</dbReference>
<dbReference type="Proteomes" id="UP000283314">
    <property type="component" value="Unassembled WGS sequence"/>
</dbReference>
<dbReference type="PANTHER" id="PTHR35848">
    <property type="entry name" value="OXALATE-BINDING PROTEIN"/>
    <property type="match status" value="1"/>
</dbReference>
<organism evidence="5 10">
    <name type="scientific">Eubacterium ventriosum</name>
    <dbReference type="NCBI Taxonomy" id="39496"/>
    <lineage>
        <taxon>Bacteria</taxon>
        <taxon>Bacillati</taxon>
        <taxon>Bacillota</taxon>
        <taxon>Clostridia</taxon>
        <taxon>Eubacteriales</taxon>
        <taxon>Eubacteriaceae</taxon>
        <taxon>Eubacterium</taxon>
    </lineage>
</organism>
<dbReference type="InterPro" id="IPR011051">
    <property type="entry name" value="RmlC_Cupin_sf"/>
</dbReference>
<dbReference type="EMBL" id="QSFD01000003">
    <property type="protein sequence ID" value="RHA19631.1"/>
    <property type="molecule type" value="Genomic_DNA"/>
</dbReference>
<accession>A0A413T180</accession>
<dbReference type="Proteomes" id="UP000285740">
    <property type="component" value="Unassembled WGS sequence"/>
</dbReference>
<dbReference type="Pfam" id="PF07883">
    <property type="entry name" value="Cupin_2"/>
    <property type="match status" value="1"/>
</dbReference>
<evidence type="ECO:0000313" key="5">
    <source>
        <dbReference type="EMBL" id="RHA76541.1"/>
    </source>
</evidence>
<dbReference type="SUPFAM" id="SSF51182">
    <property type="entry name" value="RmlC-like cupins"/>
    <property type="match status" value="1"/>
</dbReference>
<evidence type="ECO:0000256" key="1">
    <source>
        <dbReference type="ARBA" id="ARBA00022723"/>
    </source>
</evidence>
<evidence type="ECO:0000313" key="10">
    <source>
        <dbReference type="Proteomes" id="UP000285740"/>
    </source>
</evidence>
<dbReference type="Proteomes" id="UP000284598">
    <property type="component" value="Unassembled WGS sequence"/>
</dbReference>
<dbReference type="InterPro" id="IPR013096">
    <property type="entry name" value="Cupin_2"/>
</dbReference>
<evidence type="ECO:0000259" key="2">
    <source>
        <dbReference type="Pfam" id="PF07883"/>
    </source>
</evidence>
<keyword evidence="9" id="KW-1185">Reference proteome</keyword>
<dbReference type="EMBL" id="QSFV01000049">
    <property type="protein sequence ID" value="RHA76541.1"/>
    <property type="molecule type" value="Genomic_DNA"/>
</dbReference>
<evidence type="ECO:0000313" key="9">
    <source>
        <dbReference type="Proteomes" id="UP000284779"/>
    </source>
</evidence>
<evidence type="ECO:0000313" key="6">
    <source>
        <dbReference type="EMBL" id="RHL44698.1"/>
    </source>
</evidence>
<comment type="caution">
    <text evidence="5">The sequence shown here is derived from an EMBL/GenBank/DDBJ whole genome shotgun (WGS) entry which is preliminary data.</text>
</comment>
<evidence type="ECO:0000313" key="4">
    <source>
        <dbReference type="EMBL" id="RHA54077.1"/>
    </source>
</evidence>
<feature type="domain" description="Cupin type-2" evidence="2">
    <location>
        <begin position="39"/>
        <end position="103"/>
    </location>
</feature>
<evidence type="ECO:0000313" key="7">
    <source>
        <dbReference type="Proteomes" id="UP000283314"/>
    </source>
</evidence>
<dbReference type="PANTHER" id="PTHR35848:SF6">
    <property type="entry name" value="CUPIN TYPE-2 DOMAIN-CONTAINING PROTEIN"/>
    <property type="match status" value="1"/>
</dbReference>
<dbReference type="RefSeq" id="WP_117901084.1">
    <property type="nucleotide sequence ID" value="NZ_CABJDQ010000006.1"/>
</dbReference>
<sequence length="109" mass="12155">MLLDFENMEETVIHNFNGGEKDTRAKMYNDENMKILYGVLEPGASIGIHEHTDNSEEVFCVSGQATVYIDGKTEILKAGQAHYCPKGHKHGMKNEGTEDLIIFGVVPKQ</sequence>
<dbReference type="EMBL" id="QSFO01000008">
    <property type="protein sequence ID" value="RHA54077.1"/>
    <property type="molecule type" value="Genomic_DNA"/>
</dbReference>
<name>A0A413T180_9FIRM</name>
<dbReference type="Proteomes" id="UP000284779">
    <property type="component" value="Unassembled WGS sequence"/>
</dbReference>
<gene>
    <name evidence="6" type="ORF">DW018_09265</name>
    <name evidence="5" type="ORF">DW918_10455</name>
    <name evidence="4" type="ORF">DW929_08385</name>
    <name evidence="3" type="ORF">DW944_04630</name>
</gene>
<evidence type="ECO:0000313" key="8">
    <source>
        <dbReference type="Proteomes" id="UP000284598"/>
    </source>
</evidence>